<keyword evidence="4" id="KW-1185">Reference proteome</keyword>
<evidence type="ECO:0000313" key="3">
    <source>
        <dbReference type="Ensembl" id="ENSCSAVP00000009940.1"/>
    </source>
</evidence>
<feature type="region of interest" description="Disordered" evidence="1">
    <location>
        <begin position="212"/>
        <end position="277"/>
    </location>
</feature>
<dbReference type="Ensembl" id="ENSCSAVT00000010061.1">
    <property type="protein sequence ID" value="ENSCSAVP00000009940.1"/>
    <property type="gene ID" value="ENSCSAVG00000005855.1"/>
</dbReference>
<sequence length="287" mass="31793">MPSRIVVLGGTSPLDVSTQLSCTNVMSTDRELVLLENMKKYWPMVRISIRRCQQGGIDTRIHSLEVVGPKPSFWPILRRQLHVRTSLSYSVQSAVWASEATRNNNLDIKQHKILDVPDKLIAAIEYEQGFADKFLPNSECSTVLGQACRSALSAPLFSVLLKKDESDLESKNLLEKLLEAYVDADGREDLIFTSKMRKLCRFLIDLDSGISAPASNQSSQSGSKFDHVSSWMKKVQPRSGKSDGSGSGRAPSPGSYGGHTSNLSKEDSSEDQIDEEVFLHRSHLPLV</sequence>
<name>H2YX79_CIOSA</name>
<dbReference type="InterPro" id="IPR045093">
    <property type="entry name" value="Cullin"/>
</dbReference>
<dbReference type="GeneTree" id="ENSGT00940000153954"/>
<feature type="compositionally biased region" description="Low complexity" evidence="1">
    <location>
        <begin position="242"/>
        <end position="254"/>
    </location>
</feature>
<dbReference type="PROSITE" id="PS51284">
    <property type="entry name" value="DOC"/>
    <property type="match status" value="1"/>
</dbReference>
<dbReference type="eggNOG" id="ENOG502RDJD">
    <property type="taxonomic scope" value="Eukaryota"/>
</dbReference>
<evidence type="ECO:0000256" key="1">
    <source>
        <dbReference type="SAM" id="MobiDB-lite"/>
    </source>
</evidence>
<reference evidence="3" key="2">
    <citation type="submission" date="2025-08" db="UniProtKB">
        <authorList>
            <consortium name="Ensembl"/>
        </authorList>
    </citation>
    <scope>IDENTIFICATION</scope>
</reference>
<reference evidence="3" key="3">
    <citation type="submission" date="2025-09" db="UniProtKB">
        <authorList>
            <consortium name="Ensembl"/>
        </authorList>
    </citation>
    <scope>IDENTIFICATION</scope>
</reference>
<dbReference type="SUPFAM" id="SSF49785">
    <property type="entry name" value="Galactose-binding domain-like"/>
    <property type="match status" value="1"/>
</dbReference>
<organism evidence="3 4">
    <name type="scientific">Ciona savignyi</name>
    <name type="common">Pacific transparent sea squirt</name>
    <dbReference type="NCBI Taxonomy" id="51511"/>
    <lineage>
        <taxon>Eukaryota</taxon>
        <taxon>Metazoa</taxon>
        <taxon>Chordata</taxon>
        <taxon>Tunicata</taxon>
        <taxon>Ascidiacea</taxon>
        <taxon>Phlebobranchia</taxon>
        <taxon>Cionidae</taxon>
        <taxon>Ciona</taxon>
    </lineage>
</organism>
<protein>
    <recommendedName>
        <fullName evidence="2">DOC domain-containing protein</fullName>
    </recommendedName>
</protein>
<dbReference type="AlphaFoldDB" id="H2YX79"/>
<feature type="compositionally biased region" description="Polar residues" evidence="1">
    <location>
        <begin position="213"/>
        <end position="223"/>
    </location>
</feature>
<accession>H2YX79</accession>
<dbReference type="InterPro" id="IPR008979">
    <property type="entry name" value="Galactose-bd-like_sf"/>
</dbReference>
<evidence type="ECO:0000313" key="4">
    <source>
        <dbReference type="Proteomes" id="UP000007875"/>
    </source>
</evidence>
<dbReference type="PANTHER" id="PTHR22771">
    <property type="entry name" value="CULLIN AND GALACTOSE-BINDING DOMAIN-CONTAINING"/>
    <property type="match status" value="1"/>
</dbReference>
<dbReference type="InParanoid" id="H2YX79"/>
<feature type="domain" description="DOC" evidence="2">
    <location>
        <begin position="1"/>
        <end position="93"/>
    </location>
</feature>
<evidence type="ECO:0000259" key="2">
    <source>
        <dbReference type="PROSITE" id="PS51284"/>
    </source>
</evidence>
<dbReference type="PANTHER" id="PTHR22771:SF4">
    <property type="entry name" value="CULLIN 7-RELATED"/>
    <property type="match status" value="1"/>
</dbReference>
<reference evidence="4" key="1">
    <citation type="submission" date="2003-08" db="EMBL/GenBank/DDBJ databases">
        <authorList>
            <person name="Birren B."/>
            <person name="Nusbaum C."/>
            <person name="Abebe A."/>
            <person name="Abouelleil A."/>
            <person name="Adekoya E."/>
            <person name="Ait-zahra M."/>
            <person name="Allen N."/>
            <person name="Allen T."/>
            <person name="An P."/>
            <person name="Anderson M."/>
            <person name="Anderson S."/>
            <person name="Arachchi H."/>
            <person name="Armbruster J."/>
            <person name="Bachantsang P."/>
            <person name="Baldwin J."/>
            <person name="Barry A."/>
            <person name="Bayul T."/>
            <person name="Blitshsteyn B."/>
            <person name="Bloom T."/>
            <person name="Blye J."/>
            <person name="Boguslavskiy L."/>
            <person name="Borowsky M."/>
            <person name="Boukhgalter B."/>
            <person name="Brunache A."/>
            <person name="Butler J."/>
            <person name="Calixte N."/>
            <person name="Calvo S."/>
            <person name="Camarata J."/>
            <person name="Campo K."/>
            <person name="Chang J."/>
            <person name="Cheshatsang Y."/>
            <person name="Citroen M."/>
            <person name="Collymore A."/>
            <person name="Considine T."/>
            <person name="Cook A."/>
            <person name="Cooke P."/>
            <person name="Corum B."/>
            <person name="Cuomo C."/>
            <person name="David R."/>
            <person name="Dawoe T."/>
            <person name="Degray S."/>
            <person name="Dodge S."/>
            <person name="Dooley K."/>
            <person name="Dorje P."/>
            <person name="Dorjee K."/>
            <person name="Dorris L."/>
            <person name="Duffey N."/>
            <person name="Dupes A."/>
            <person name="Elkins T."/>
            <person name="Engels R."/>
            <person name="Erickson J."/>
            <person name="Farina A."/>
            <person name="Faro S."/>
            <person name="Ferreira P."/>
            <person name="Fischer H."/>
            <person name="Fitzgerald M."/>
            <person name="Foley K."/>
            <person name="Gage D."/>
            <person name="Galagan J."/>
            <person name="Gearin G."/>
            <person name="Gnerre S."/>
            <person name="Gnirke A."/>
            <person name="Goyette A."/>
            <person name="Graham J."/>
            <person name="Grandbois E."/>
            <person name="Gyaltsen K."/>
            <person name="Hafez N."/>
            <person name="Hagopian D."/>
            <person name="Hagos B."/>
            <person name="Hall J."/>
            <person name="Hatcher B."/>
            <person name="Heller A."/>
            <person name="Higgins H."/>
            <person name="Honan T."/>
            <person name="Horn A."/>
            <person name="Houde N."/>
            <person name="Hughes L."/>
            <person name="Hulme W."/>
            <person name="Husby E."/>
            <person name="Iliev I."/>
            <person name="Jaffe D."/>
            <person name="Jones C."/>
            <person name="Kamal M."/>
            <person name="Kamat A."/>
            <person name="Kamvysselis M."/>
            <person name="Karlsson E."/>
            <person name="Kells C."/>
            <person name="Kieu A."/>
            <person name="Kisner P."/>
            <person name="Kodira C."/>
            <person name="Kulbokas E."/>
            <person name="Labutti K."/>
            <person name="Lama D."/>
            <person name="Landers T."/>
            <person name="Leger J."/>
            <person name="Levine S."/>
            <person name="Lewis D."/>
            <person name="Lewis T."/>
            <person name="Lindblad-toh K."/>
            <person name="Liu X."/>
            <person name="Lokyitsang T."/>
            <person name="Lokyitsang Y."/>
            <person name="Lucien O."/>
            <person name="Lui A."/>
            <person name="Ma L.J."/>
            <person name="Mabbitt R."/>
            <person name="Macdonald J."/>
            <person name="Maclean C."/>
            <person name="Major J."/>
            <person name="Manning J."/>
            <person name="Marabella R."/>
            <person name="Maru K."/>
            <person name="Matthews C."/>
            <person name="Mauceli E."/>
            <person name="Mccarthy M."/>
            <person name="Mcdonough S."/>
            <person name="Mcghee T."/>
            <person name="Meldrim J."/>
            <person name="Meneus L."/>
            <person name="Mesirov J."/>
            <person name="Mihalev A."/>
            <person name="Mihova T."/>
            <person name="Mikkelsen T."/>
            <person name="Mlenga V."/>
            <person name="Moru K."/>
            <person name="Mozes J."/>
            <person name="Mulrain L."/>
            <person name="Munson G."/>
            <person name="Naylor J."/>
            <person name="Newes C."/>
            <person name="Nguyen C."/>
            <person name="Nguyen N."/>
            <person name="Nguyen T."/>
            <person name="Nicol R."/>
            <person name="Nielsen C."/>
            <person name="Nizzari M."/>
            <person name="Norbu C."/>
            <person name="Norbu N."/>
            <person name="O'donnell P."/>
            <person name="Okoawo O."/>
            <person name="O'leary S."/>
            <person name="Omotosho B."/>
            <person name="O'neill K."/>
            <person name="Osman S."/>
            <person name="Parker S."/>
            <person name="Perrin D."/>
            <person name="Phunkhang P."/>
            <person name="Piqani B."/>
            <person name="Purcell S."/>
            <person name="Rachupka T."/>
            <person name="Ramasamy U."/>
            <person name="Rameau R."/>
            <person name="Ray V."/>
            <person name="Raymond C."/>
            <person name="Retta R."/>
            <person name="Richardson S."/>
            <person name="Rise C."/>
            <person name="Rodriguez J."/>
            <person name="Rogers J."/>
            <person name="Rogov P."/>
            <person name="Rutman M."/>
            <person name="Schupbach R."/>
            <person name="Seaman C."/>
            <person name="Settipalli S."/>
            <person name="Sharpe T."/>
            <person name="Sheridan J."/>
            <person name="Sherpa N."/>
            <person name="Shi J."/>
            <person name="Smirnov S."/>
            <person name="Smith C."/>
            <person name="Sougnez C."/>
            <person name="Spencer B."/>
            <person name="Stalker J."/>
            <person name="Stange-thomann N."/>
            <person name="Stavropoulos S."/>
            <person name="Stetson K."/>
            <person name="Stone C."/>
            <person name="Stone S."/>
            <person name="Stubbs M."/>
            <person name="Talamas J."/>
            <person name="Tchuinga P."/>
            <person name="Tenzing P."/>
            <person name="Tesfaye S."/>
            <person name="Theodore J."/>
            <person name="Thoulutsang Y."/>
            <person name="Topham K."/>
            <person name="Towey S."/>
            <person name="Tsamla T."/>
            <person name="Tsomo N."/>
            <person name="Vallee D."/>
            <person name="Vassiliev H."/>
            <person name="Venkataraman V."/>
            <person name="Vinson J."/>
            <person name="Vo A."/>
            <person name="Wade C."/>
            <person name="Wang S."/>
            <person name="Wangchuk T."/>
            <person name="Wangdi T."/>
            <person name="Whittaker C."/>
            <person name="Wilkinson J."/>
            <person name="Wu Y."/>
            <person name="Wyman D."/>
            <person name="Yadav S."/>
            <person name="Yang S."/>
            <person name="Yang X."/>
            <person name="Yeager S."/>
            <person name="Yee E."/>
            <person name="Young G."/>
            <person name="Zainoun J."/>
            <person name="Zembeck L."/>
            <person name="Zimmer A."/>
            <person name="Zody M."/>
            <person name="Lander E."/>
        </authorList>
    </citation>
    <scope>NUCLEOTIDE SEQUENCE [LARGE SCALE GENOMIC DNA]</scope>
</reference>
<proteinExistence type="predicted"/>
<dbReference type="HOGENOM" id="CLU_971567_0_0_1"/>
<dbReference type="STRING" id="51511.ENSCSAVP00000009940"/>
<dbReference type="Proteomes" id="UP000007875">
    <property type="component" value="Unassembled WGS sequence"/>
</dbReference>
<dbReference type="Gene3D" id="2.60.120.260">
    <property type="entry name" value="Galactose-binding domain-like"/>
    <property type="match status" value="1"/>
</dbReference>
<dbReference type="InterPro" id="IPR004939">
    <property type="entry name" value="APC_su10/DOC_dom"/>
</dbReference>